<comment type="caution">
    <text evidence="1">The sequence shown here is derived from an EMBL/GenBank/DDBJ whole genome shotgun (WGS) entry which is preliminary data.</text>
</comment>
<organism evidence="1 2">
    <name type="scientific">Psychrobacter aquaticus CMS 56</name>
    <dbReference type="NCBI Taxonomy" id="1354303"/>
    <lineage>
        <taxon>Bacteria</taxon>
        <taxon>Pseudomonadati</taxon>
        <taxon>Pseudomonadota</taxon>
        <taxon>Gammaproteobacteria</taxon>
        <taxon>Moraxellales</taxon>
        <taxon>Moraxellaceae</taxon>
        <taxon>Psychrobacter</taxon>
    </lineage>
</organism>
<dbReference type="NCBIfam" id="NF040662">
    <property type="entry name" value="attach_TipJ_rel"/>
    <property type="match status" value="1"/>
</dbReference>
<dbReference type="RefSeq" id="WP_021814908.1">
    <property type="nucleotide sequence ID" value="NZ_AUSW01000034.1"/>
</dbReference>
<dbReference type="eggNOG" id="COG4733">
    <property type="taxonomic scope" value="Bacteria"/>
</dbReference>
<accession>U4T881</accession>
<dbReference type="EMBL" id="AUSW01000034">
    <property type="protein sequence ID" value="ERL54939.1"/>
    <property type="molecule type" value="Genomic_DNA"/>
</dbReference>
<evidence type="ECO:0008006" key="3">
    <source>
        <dbReference type="Google" id="ProtNLM"/>
    </source>
</evidence>
<gene>
    <name evidence="1" type="ORF">M917_2285</name>
</gene>
<evidence type="ECO:0000313" key="1">
    <source>
        <dbReference type="EMBL" id="ERL54939.1"/>
    </source>
</evidence>
<dbReference type="OrthoDB" id="6662632at2"/>
<dbReference type="PATRIC" id="fig|1354303.4.peg.2251"/>
<dbReference type="AlphaFoldDB" id="U4T881"/>
<protein>
    <recommendedName>
        <fullName evidence="3">Tip attachment protein J domain-containing protein</fullName>
    </recommendedName>
</protein>
<name>U4T881_9GAMM</name>
<dbReference type="Proteomes" id="UP000016761">
    <property type="component" value="Unassembled WGS sequence"/>
</dbReference>
<proteinExistence type="predicted"/>
<evidence type="ECO:0000313" key="2">
    <source>
        <dbReference type="Proteomes" id="UP000016761"/>
    </source>
</evidence>
<dbReference type="STRING" id="1354303.M917_2285"/>
<keyword evidence="2" id="KW-1185">Reference proteome</keyword>
<sequence length="953" mass="105801">MTLKIFHNQLDASECTEHSFTCLLTEWMRVREQYPAARLYKDSICVQNDVTPKTKIDAWALKDVTGDYYVLCHARDPVTMGIIAAVISIGTAVYTYMNMPDMSTPQDVAGSPNNSLAQRQNKHRVNERVPDIYGRRKSLPDGIAPFYRYYKDNIQVEECLLCFGTGSFAIDENSIKEGETPISTIEGASISIYEPNQSLIDPNPQIKIGAAFDTLPLVTKQVSSIDGKQTLRSPNSGYLEYRGVVFTSPNTIQVQADQGTIANLQWDNNGSFISLLKPKIAQFTSEFQSGERIIIANAVYGTVADSVISGNTNIDITDGVLTIAAKQSISNPNDYKKIRITSLLVSDESGGSLNLAGEYVVDSIVKSGSDNAYVYELTLATGYKDINPSFYMLTANTTGVTSGVLTDHENNVDLSGEYTVSSVTDTNLTLVNPAAVNSDWNKLGTLTQSQIVDFLSKTVTFASSKNNFIGWYYAGSKDSTGFILNYLAQNGIYQGDEAQQVAIEVEYQMVVDGIPTGPILKYGDVMSGIANNRNPIGLTIKRDLPSTGPFRFRTKRSNDNGNDSSLIDDVIFESAYSCYETKRSVYEYDTVARLRRMAIGSGTNASELNAVVHRKLDTPNGFLPTSDFADISIAMAIDTYIGRMDESEVDIESFYDLSDEMAVYFGTNKACEFNYTFDDKHSSYQEMIFAVAEAVFCTARREGGLHYFNFERETANSLALFNHRNVVPESMTVTEFFGIQDNYDGVELKWRDPDDNYGEAIIRLPDDLRTNYKTIDSQGVTNYAQAHFLAHRAWNKLRYNRKAIEFTAYGEGDLVTRMDRIAVVDSTVPILCSGQVDLQENTILTLDYPAILDENKSYVIHLQLKNRTVDVIEIIGQIGHDQIELARIPMMPLVTAGVTHAVFNITEATDVEADAYLIGEKSGQGLFESSINAMAYDQRYYSNDKDHINGLIA</sequence>
<reference evidence="1 2" key="1">
    <citation type="journal article" date="2013" name="Genome Announc.">
        <title>Draft Genome Sequence of Psychrobacter aquaticus Strain CMS 56T, Isolated from a Cyanobacterial Mat Sample Collected from Water Bodies in the McMurdo Dry Valley Region of Antarctica.</title>
        <authorList>
            <person name="Reddy G.S."/>
            <person name="Ara S."/>
            <person name="Singh A."/>
            <person name="Kumar Pinnaka A."/>
            <person name="Shivaji S."/>
        </authorList>
    </citation>
    <scope>NUCLEOTIDE SEQUENCE [LARGE SCALE GENOMIC DNA]</scope>
    <source>
        <strain evidence="1 2">CMS 56</strain>
    </source>
</reference>